<dbReference type="AlphaFoldDB" id="A0A2K0TA96"/>
<organism evidence="2 3">
    <name type="scientific">Trichoderma gamsii</name>
    <dbReference type="NCBI Taxonomy" id="398673"/>
    <lineage>
        <taxon>Eukaryota</taxon>
        <taxon>Fungi</taxon>
        <taxon>Dikarya</taxon>
        <taxon>Ascomycota</taxon>
        <taxon>Pezizomycotina</taxon>
        <taxon>Sordariomycetes</taxon>
        <taxon>Hypocreomycetidae</taxon>
        <taxon>Hypocreales</taxon>
        <taxon>Hypocreaceae</taxon>
        <taxon>Trichoderma</taxon>
    </lineage>
</organism>
<dbReference type="Proteomes" id="UP000236546">
    <property type="component" value="Unassembled WGS sequence"/>
</dbReference>
<evidence type="ECO:0000256" key="1">
    <source>
        <dbReference type="SAM" id="SignalP"/>
    </source>
</evidence>
<feature type="chain" id="PRO_5014413388" evidence="1">
    <location>
        <begin position="23"/>
        <end position="287"/>
    </location>
</feature>
<evidence type="ECO:0000313" key="2">
    <source>
        <dbReference type="EMBL" id="PNP42448.1"/>
    </source>
</evidence>
<comment type="caution">
    <text evidence="2">The sequence shown here is derived from an EMBL/GenBank/DDBJ whole genome shotgun (WGS) entry which is preliminary data.</text>
</comment>
<proteinExistence type="predicted"/>
<protein>
    <submittedName>
        <fullName evidence="2">Uncharacterized protein</fullName>
    </submittedName>
</protein>
<gene>
    <name evidence="2" type="ORF">TGAMA5MH_05189</name>
</gene>
<feature type="signal peptide" evidence="1">
    <location>
        <begin position="1"/>
        <end position="22"/>
    </location>
</feature>
<dbReference type="EMBL" id="MTYH01000050">
    <property type="protein sequence ID" value="PNP42448.1"/>
    <property type="molecule type" value="Genomic_DNA"/>
</dbReference>
<keyword evidence="1" id="KW-0732">Signal</keyword>
<sequence length="287" mass="31079">MASTFILTSAPLLLSQVPLASFVPDISQPYADNKRPYTVSQSEYSVQTDTNLTGLVTRSSESLLEILATKFAHLLVRREEDSTFRMEAESGSIYTLNSPNDLFTDILASELHGEQVKQWLEQWKQRKLAPRFVVGYRTFVSAKLSRAKHTSGNLSGGITAPISTAQGDPSGMADIKASAAHKTRREIQGQATILGERIYAIAYRKIKITSRKGVVAATLDLKTMWESFSGARGEDDSEDGEEYFEACISGADDDGNCDVFVIDSAPGGDGAAVRIGLLGIDGLGDSE</sequence>
<reference evidence="2 3" key="1">
    <citation type="submission" date="2017-02" db="EMBL/GenBank/DDBJ databases">
        <title>Genomes of Trichoderma spp. with biocontrol activity.</title>
        <authorList>
            <person name="Gardiner D."/>
            <person name="Kazan K."/>
            <person name="Vos C."/>
            <person name="Harvey P."/>
        </authorList>
    </citation>
    <scope>NUCLEOTIDE SEQUENCE [LARGE SCALE GENOMIC DNA]</scope>
    <source>
        <strain evidence="2 3">A5MH</strain>
    </source>
</reference>
<evidence type="ECO:0000313" key="3">
    <source>
        <dbReference type="Proteomes" id="UP000236546"/>
    </source>
</evidence>
<dbReference type="OrthoDB" id="5410365at2759"/>
<accession>A0A2K0TA96</accession>
<name>A0A2K0TA96_9HYPO</name>